<sequence>MARRQRRAVAEINVVPYIDVMLVLLVIFMVATPMMQPATVNLPSVDRADRAQDVRPLRVDISREQKLSLIDEGRTERVADVKALVLAVKAKTALKARPVVIAADQDVPYKAVVAVMDGLKTQGVERVGLQVQPQR</sequence>
<dbReference type="InterPro" id="IPR003400">
    <property type="entry name" value="ExbD"/>
</dbReference>
<organism evidence="9 10">
    <name type="scientific">Chitinimonas lacunae</name>
    <dbReference type="NCBI Taxonomy" id="1963018"/>
    <lineage>
        <taxon>Bacteria</taxon>
        <taxon>Pseudomonadati</taxon>
        <taxon>Pseudomonadota</taxon>
        <taxon>Betaproteobacteria</taxon>
        <taxon>Neisseriales</taxon>
        <taxon>Chitinibacteraceae</taxon>
        <taxon>Chitinimonas</taxon>
    </lineage>
</organism>
<proteinExistence type="inferred from homology"/>
<comment type="subcellular location">
    <subcellularLocation>
        <location evidence="1">Cell membrane</location>
        <topology evidence="1">Single-pass membrane protein</topology>
    </subcellularLocation>
    <subcellularLocation>
        <location evidence="7">Cell membrane</location>
        <topology evidence="7">Single-pass type II membrane protein</topology>
    </subcellularLocation>
</comment>
<keyword evidence="4 7" id="KW-0812">Transmembrane</keyword>
<dbReference type="PANTHER" id="PTHR30558:SF7">
    <property type="entry name" value="TOL-PAL SYSTEM PROTEIN TOLR"/>
    <property type="match status" value="1"/>
</dbReference>
<evidence type="ECO:0000256" key="8">
    <source>
        <dbReference type="SAM" id="Phobius"/>
    </source>
</evidence>
<dbReference type="Proteomes" id="UP001595791">
    <property type="component" value="Unassembled WGS sequence"/>
</dbReference>
<comment type="similarity">
    <text evidence="2 7">Belongs to the ExbD/TolR family.</text>
</comment>
<keyword evidence="7" id="KW-0813">Transport</keyword>
<reference evidence="10" key="1">
    <citation type="journal article" date="2019" name="Int. J. Syst. Evol. Microbiol.">
        <title>The Global Catalogue of Microorganisms (GCM) 10K type strain sequencing project: providing services to taxonomists for standard genome sequencing and annotation.</title>
        <authorList>
            <consortium name="The Broad Institute Genomics Platform"/>
            <consortium name="The Broad Institute Genome Sequencing Center for Infectious Disease"/>
            <person name="Wu L."/>
            <person name="Ma J."/>
        </authorList>
    </citation>
    <scope>NUCLEOTIDE SEQUENCE [LARGE SCALE GENOMIC DNA]</scope>
    <source>
        <strain evidence="10">LMG 29894</strain>
    </source>
</reference>
<keyword evidence="5 8" id="KW-1133">Transmembrane helix</keyword>
<keyword evidence="7" id="KW-0653">Protein transport</keyword>
<evidence type="ECO:0000256" key="3">
    <source>
        <dbReference type="ARBA" id="ARBA00022475"/>
    </source>
</evidence>
<evidence type="ECO:0000256" key="5">
    <source>
        <dbReference type="ARBA" id="ARBA00022989"/>
    </source>
</evidence>
<evidence type="ECO:0000256" key="1">
    <source>
        <dbReference type="ARBA" id="ARBA00004162"/>
    </source>
</evidence>
<evidence type="ECO:0000256" key="2">
    <source>
        <dbReference type="ARBA" id="ARBA00005811"/>
    </source>
</evidence>
<protein>
    <submittedName>
        <fullName evidence="9">Biopolymer transporter ExbD</fullName>
    </submittedName>
</protein>
<evidence type="ECO:0000313" key="9">
    <source>
        <dbReference type="EMBL" id="MFC4160800.1"/>
    </source>
</evidence>
<evidence type="ECO:0000256" key="7">
    <source>
        <dbReference type="RuleBase" id="RU003879"/>
    </source>
</evidence>
<evidence type="ECO:0000313" key="10">
    <source>
        <dbReference type="Proteomes" id="UP001595791"/>
    </source>
</evidence>
<comment type="caution">
    <text evidence="9">The sequence shown here is derived from an EMBL/GenBank/DDBJ whole genome shotgun (WGS) entry which is preliminary data.</text>
</comment>
<dbReference type="PANTHER" id="PTHR30558">
    <property type="entry name" value="EXBD MEMBRANE COMPONENT OF PMF-DRIVEN MACROMOLECULE IMPORT SYSTEM"/>
    <property type="match status" value="1"/>
</dbReference>
<evidence type="ECO:0000256" key="4">
    <source>
        <dbReference type="ARBA" id="ARBA00022692"/>
    </source>
</evidence>
<keyword evidence="3" id="KW-1003">Cell membrane</keyword>
<evidence type="ECO:0000256" key="6">
    <source>
        <dbReference type="ARBA" id="ARBA00023136"/>
    </source>
</evidence>
<dbReference type="Pfam" id="PF02472">
    <property type="entry name" value="ExbD"/>
    <property type="match status" value="1"/>
</dbReference>
<accession>A0ABV8MTU5</accession>
<dbReference type="EMBL" id="JBHSBU010000001">
    <property type="protein sequence ID" value="MFC4160800.1"/>
    <property type="molecule type" value="Genomic_DNA"/>
</dbReference>
<dbReference type="RefSeq" id="WP_378166024.1">
    <property type="nucleotide sequence ID" value="NZ_JBHSBU010000001.1"/>
</dbReference>
<keyword evidence="6 8" id="KW-0472">Membrane</keyword>
<dbReference type="Gene3D" id="3.30.420.270">
    <property type="match status" value="1"/>
</dbReference>
<keyword evidence="10" id="KW-1185">Reference proteome</keyword>
<gene>
    <name evidence="9" type="ORF">ACFOW7_15775</name>
</gene>
<feature type="transmembrane region" description="Helical" evidence="8">
    <location>
        <begin position="12"/>
        <end position="35"/>
    </location>
</feature>
<name>A0ABV8MTU5_9NEIS</name>